<dbReference type="WBParaSite" id="SCUD_0000761601-mRNA-1">
    <property type="protein sequence ID" value="SCUD_0000761601-mRNA-1"/>
    <property type="gene ID" value="SCUD_0000761601"/>
</dbReference>
<feature type="region of interest" description="Disordered" evidence="2">
    <location>
        <begin position="263"/>
        <end position="290"/>
    </location>
</feature>
<feature type="compositionally biased region" description="Polar residues" evidence="2">
    <location>
        <begin position="264"/>
        <end position="286"/>
    </location>
</feature>
<protein>
    <submittedName>
        <fullName evidence="4">N-terminal Ras-GEF domain-containing protein</fullName>
    </submittedName>
</protein>
<evidence type="ECO:0000313" key="4">
    <source>
        <dbReference type="WBParaSite" id="SCUD_0000761601-mRNA-1"/>
    </source>
</evidence>
<reference evidence="4" key="1">
    <citation type="submission" date="2016-06" db="UniProtKB">
        <authorList>
            <consortium name="WormBaseParasite"/>
        </authorList>
    </citation>
    <scope>IDENTIFICATION</scope>
</reference>
<proteinExistence type="predicted"/>
<evidence type="ECO:0000259" key="3">
    <source>
        <dbReference type="PROSITE" id="PS50212"/>
    </source>
</evidence>
<feature type="domain" description="N-terminal Ras-GEF" evidence="3">
    <location>
        <begin position="577"/>
        <end position="667"/>
    </location>
</feature>
<dbReference type="Gene3D" id="1.20.870.10">
    <property type="entry name" value="Son of sevenless (SoS) protein Chain: S domain 1"/>
    <property type="match status" value="1"/>
</dbReference>
<dbReference type="PROSITE" id="PS50212">
    <property type="entry name" value="RASGEF_NTER"/>
    <property type="match status" value="1"/>
</dbReference>
<feature type="region of interest" description="Disordered" evidence="2">
    <location>
        <begin position="558"/>
        <end position="578"/>
    </location>
</feature>
<dbReference type="InterPro" id="IPR023578">
    <property type="entry name" value="Ras_GEF_dom_sf"/>
</dbReference>
<accession>A0A183JY17</accession>
<keyword evidence="1" id="KW-0344">Guanine-nucleotide releasing factor</keyword>
<name>A0A183JY17_9TREM</name>
<evidence type="ECO:0000256" key="1">
    <source>
        <dbReference type="PROSITE-ProRule" id="PRU00135"/>
    </source>
</evidence>
<dbReference type="GO" id="GO:0005085">
    <property type="term" value="F:guanyl-nucleotide exchange factor activity"/>
    <property type="evidence" value="ECO:0007669"/>
    <property type="project" value="UniProtKB-KW"/>
</dbReference>
<feature type="compositionally biased region" description="Polar residues" evidence="2">
    <location>
        <begin position="558"/>
        <end position="575"/>
    </location>
</feature>
<dbReference type="AlphaFoldDB" id="A0A183JY17"/>
<feature type="region of interest" description="Disordered" evidence="2">
    <location>
        <begin position="122"/>
        <end position="141"/>
    </location>
</feature>
<dbReference type="InterPro" id="IPR000651">
    <property type="entry name" value="Ras-like_Gua-exchang_fac_N"/>
</dbReference>
<dbReference type="STRING" id="6186.A0A183JY17"/>
<organism evidence="4">
    <name type="scientific">Schistosoma curassoni</name>
    <dbReference type="NCBI Taxonomy" id="6186"/>
    <lineage>
        <taxon>Eukaryota</taxon>
        <taxon>Metazoa</taxon>
        <taxon>Spiralia</taxon>
        <taxon>Lophotrochozoa</taxon>
        <taxon>Platyhelminthes</taxon>
        <taxon>Trematoda</taxon>
        <taxon>Digenea</taxon>
        <taxon>Strigeidida</taxon>
        <taxon>Schistosomatoidea</taxon>
        <taxon>Schistosomatidae</taxon>
        <taxon>Schistosoma</taxon>
    </lineage>
</organism>
<dbReference type="SUPFAM" id="SSF48366">
    <property type="entry name" value="Ras GEF"/>
    <property type="match status" value="1"/>
</dbReference>
<evidence type="ECO:0000256" key="2">
    <source>
        <dbReference type="SAM" id="MobiDB-lite"/>
    </source>
</evidence>
<sequence length="667" mass="74753">MECLKSVPVDKCCLVVQMPTVEEMKREVANITCEMQSVYIDNSIVLPSSELPTTIASQDTITTTAATTVVNNFNPINYHTIQLDNNTTTEINSINSNVNDKSTMNFKTRNYDTKYGSITLPSDNEYRQHNSPDSRWSTLNIDDDYHNEDDNIDEQTDGNDKIDQFKLNRFGSMLVARKKMNENSLSKFISPSINSSSSCPREEQVSEEFIINGKRYRQVYQRRIVLERKTTRDVFFLPGSNTDTEIRLPSKNQYEYRSPHYDEQVSSMVSNEQSTAKSTSSPNGQVISRPGLDLTVLHTKNNTKNDEPCLSPAIVVRSLNGSMINSKHTEISSCSQCTTSTEVSSKLIDTINPIALTQQTDNMEHLNANVSEVNRSSSRARKIVRSISNSLKRSLSTGIQNTRSLVKSIPGRSKETESANQLNKLRTSINNDLLVDTSKQDKEFKNNHELIEPKSKQNMKPDDNIQSTSAKFIQCSNDRLQLLQSICPSAAAATILLGKPIRDPHDNDDVKQNILTKSNDLDETRVLVTANSWCPVSLRTKDPESQLIFNPIYKDNNSNTPTKINTPKHSPSSVSVPEPTIRGGTLDGLLIYALNLLQMPIPTSHPDYLFPDVIRLTYPTFTSPDKIIERLIQIYVAYAPVEPGCQSSDWIDALAAADYLVSIVSLF</sequence>